<protein>
    <submittedName>
        <fullName evidence="1">Uncharacterized protein</fullName>
    </submittedName>
</protein>
<name>A0A923MJV7_9FIRM</name>
<keyword evidence="2" id="KW-1185">Reference proteome</keyword>
<proteinExistence type="predicted"/>
<dbReference type="AlphaFoldDB" id="A0A923MJV7"/>
<evidence type="ECO:0000313" key="2">
    <source>
        <dbReference type="Proteomes" id="UP000620327"/>
    </source>
</evidence>
<dbReference type="RefSeq" id="WP_145985075.1">
    <property type="nucleotide sequence ID" value="NZ_JACOQI010000020.1"/>
</dbReference>
<gene>
    <name evidence="1" type="ORF">H8Z83_15135</name>
</gene>
<dbReference type="EMBL" id="JACOQI010000020">
    <property type="protein sequence ID" value="MBC5771633.1"/>
    <property type="molecule type" value="Genomic_DNA"/>
</dbReference>
<organism evidence="1 2">
    <name type="scientific">Dysosmobacter segnis</name>
    <dbReference type="NCBI Taxonomy" id="2763042"/>
    <lineage>
        <taxon>Bacteria</taxon>
        <taxon>Bacillati</taxon>
        <taxon>Bacillota</taxon>
        <taxon>Clostridia</taxon>
        <taxon>Eubacteriales</taxon>
        <taxon>Oscillospiraceae</taxon>
        <taxon>Dysosmobacter</taxon>
    </lineage>
</organism>
<accession>A0A923MJV7</accession>
<evidence type="ECO:0000313" key="1">
    <source>
        <dbReference type="EMBL" id="MBC5771633.1"/>
    </source>
</evidence>
<comment type="caution">
    <text evidence="1">The sequence shown here is derived from an EMBL/GenBank/DDBJ whole genome shotgun (WGS) entry which is preliminary data.</text>
</comment>
<reference evidence="1" key="1">
    <citation type="submission" date="2020-08" db="EMBL/GenBank/DDBJ databases">
        <title>Genome public.</title>
        <authorList>
            <person name="Liu C."/>
            <person name="Sun Q."/>
        </authorList>
    </citation>
    <scope>NUCLEOTIDE SEQUENCE</scope>
    <source>
        <strain evidence="1">BX15</strain>
    </source>
</reference>
<dbReference type="Proteomes" id="UP000620327">
    <property type="component" value="Unassembled WGS sequence"/>
</dbReference>
<sequence length="97" mass="10976">MLYRQECVDSVRAQDALQSVIDTAKTTSEYMAILETAPRLKASGLTGDYRVLADFGDAVLAGHPSERGVQFVTWEWDFDREGVHHGHYFQDDYDAAY</sequence>